<dbReference type="KEGG" id="tvi:Thivi_0175"/>
<proteinExistence type="predicted"/>
<protein>
    <submittedName>
        <fullName evidence="1">Uncharacterized protein</fullName>
    </submittedName>
</protein>
<evidence type="ECO:0000313" key="1">
    <source>
        <dbReference type="EMBL" id="AFL72248.1"/>
    </source>
</evidence>
<accession>I3Y5I0</accession>
<organism evidence="1 2">
    <name type="scientific">Thiocystis violascens (strain ATCC 17096 / DSM 198 / 6111)</name>
    <name type="common">Chromatium violascens</name>
    <dbReference type="NCBI Taxonomy" id="765911"/>
    <lineage>
        <taxon>Bacteria</taxon>
        <taxon>Pseudomonadati</taxon>
        <taxon>Pseudomonadota</taxon>
        <taxon>Gammaproteobacteria</taxon>
        <taxon>Chromatiales</taxon>
        <taxon>Chromatiaceae</taxon>
        <taxon>Thiocystis</taxon>
    </lineage>
</organism>
<dbReference type="Proteomes" id="UP000006062">
    <property type="component" value="Chromosome"/>
</dbReference>
<dbReference type="EMBL" id="CP003154">
    <property type="protein sequence ID" value="AFL72248.1"/>
    <property type="molecule type" value="Genomic_DNA"/>
</dbReference>
<reference evidence="1 2" key="1">
    <citation type="submission" date="2012-06" db="EMBL/GenBank/DDBJ databases">
        <title>Complete sequence of Thiocystis violascens DSM 198.</title>
        <authorList>
            <consortium name="US DOE Joint Genome Institute"/>
            <person name="Lucas S."/>
            <person name="Han J."/>
            <person name="Lapidus A."/>
            <person name="Cheng J.-F."/>
            <person name="Goodwin L."/>
            <person name="Pitluck S."/>
            <person name="Peters L."/>
            <person name="Ovchinnikova G."/>
            <person name="Teshima H."/>
            <person name="Detter J.C."/>
            <person name="Han C."/>
            <person name="Tapia R."/>
            <person name="Land M."/>
            <person name="Hauser L."/>
            <person name="Kyrpides N."/>
            <person name="Ivanova N."/>
            <person name="Pagani I."/>
            <person name="Vogl K."/>
            <person name="Liu Z."/>
            <person name="Frigaard N.-U."/>
            <person name="Bryant D."/>
            <person name="Woyke T."/>
        </authorList>
    </citation>
    <scope>NUCLEOTIDE SEQUENCE [LARGE SCALE GENOMIC DNA]</scope>
    <source>
        <strain evidence="2">ATCC 17096 / DSM 198 / 6111</strain>
    </source>
</reference>
<dbReference type="HOGENOM" id="CLU_2169942_0_0_6"/>
<dbReference type="RefSeq" id="WP_014776756.1">
    <property type="nucleotide sequence ID" value="NC_018012.1"/>
</dbReference>
<dbReference type="AlphaFoldDB" id="I3Y5I0"/>
<gene>
    <name evidence="1" type="ordered locus">Thivi_0175</name>
</gene>
<sequence>MLKKLLLVVALIIVVGGGYLLYEGRILERNSTLSDQVSGLAYRTGLDGALGSLRELMAKASAFISNRGFERQSERTYRERWCQRGDRTACTELCDQFGDLFACERFKRRE</sequence>
<name>I3Y5I0_THIV6</name>
<keyword evidence="2" id="KW-1185">Reference proteome</keyword>
<evidence type="ECO:0000313" key="2">
    <source>
        <dbReference type="Proteomes" id="UP000006062"/>
    </source>
</evidence>